<comment type="similarity">
    <text evidence="2 10">Belongs to the disproportionating enzyme family.</text>
</comment>
<evidence type="ECO:0000256" key="5">
    <source>
        <dbReference type="ARBA" id="ARBA00022676"/>
    </source>
</evidence>
<evidence type="ECO:0000256" key="8">
    <source>
        <dbReference type="ARBA" id="ARBA00031423"/>
    </source>
</evidence>
<dbReference type="PANTHER" id="PTHR32438:SF5">
    <property type="entry name" value="4-ALPHA-GLUCANOTRANSFERASE DPE1, CHLOROPLASTIC_AMYLOPLASTIC"/>
    <property type="match status" value="1"/>
</dbReference>
<dbReference type="eggNOG" id="COG1640">
    <property type="taxonomic scope" value="Bacteria"/>
</dbReference>
<dbReference type="GO" id="GO:0004553">
    <property type="term" value="F:hydrolase activity, hydrolyzing O-glycosyl compounds"/>
    <property type="evidence" value="ECO:0007669"/>
    <property type="project" value="InterPro"/>
</dbReference>
<dbReference type="InterPro" id="IPR017853">
    <property type="entry name" value="GH"/>
</dbReference>
<dbReference type="OrthoDB" id="9805159at2"/>
<sequence length="1178" mass="135314">MKFEAYHNSHDVFYRNPFGAVNCGQRIIFRLSTVSSEPIEACLLRLWETDHETTSLMQKTVGKRSYDSASKKMPGEESGQDESYEVEYQVPGIPGLIWYYFIIKAGSQTYYYGNNSHRLGGEGCLWEQEPPAYQITVHKPTAVPEWYKRGVIYQVFVDRFFNPLHNRFSCCPKKNALLHANWSDQPVYIKDEQGRVTDWDFFGGTLQGIMEKLPYFQELGISILYFNPIFEAASNHKYDTANYLKIDPMYGDDLVFADLISTAKQYGISIILDGVFSHTGSDSIYFNKYGSYPGAGAYQSADSPYYTWYKFKGNREEYESWWGVDDLPEVNEMDSSYRQFIYGPENSVIQKWQSLGVAGWRLDVADELPDEFIQELRQRIKSLNPDAVLIGEVWEDASNKISYDKPRRYLLGDELDGTMNYPFRDSFLRFILGRSDAGDLHNEVMSLFENYPRENFYAAMNLMGSHDTIRILTLLGEAPPEQSLTKSQQRTFRLSAAARKLAVQRLKLLSLVQMIFPGVPSIYYGDEAGVEGYADPYNRGTYPWGREDKEILAWYRRLVRMHAEFEVLQTGDFSSLSLEADVYGFRRVGDDEEICVLINRHGEEAKTVDLKERLKLESSSFVIDLINGEKLFTETLSALSVNALSGRALLIKKNRPPALQLQPSCGVLLHISSLPSAWGLGDLGQEAYDFVDFLAESGHSIWQVLPLNPAGAGDCPYQSESVLAGNPLFISLDHLIYEGLLDLTETRAKYDQLIRIGLRESLLKEGFKELKRDLLYEAYQLFGEQIKSDNRSFKDSDYLSQENYAKFKKKHKKWLEDYALFRALKDHFGDAPWFAWDTEIALRKPEALAKYSYLLREEVGFAEFLQYTFFYQWDKLKIYAMSKGIKMMGDLPHFVAADSCDVWVNRNLFKLDERGRAAQIAGVPPDYFSKTGQLWGNPVYNWDAHAATEYAWWKMRLEFGLEQFEYIRLDHFRGFEAFWAVDANEKTAEKGRWIKGPGKRFFESILAAFGKCPFIVEDLGVITTEVNTLKEMFGFPGIKVHQFTPLKEVAKTETNFVYYTGTHDNNTLLGWYKKKDSSGEDSPDSTSLQNGRIDQQDILLQACRESIEEVYLSQAVWVILPMQDILGLGEEARMNVPGTIHGNWKWQLDKDYNSDELKGWLRTLAEKAKRLEGGSRRG</sequence>
<dbReference type="CDD" id="cd11338">
    <property type="entry name" value="AmyAc_CMD"/>
    <property type="match status" value="1"/>
</dbReference>
<protein>
    <recommendedName>
        <fullName evidence="4 10">4-alpha-glucanotransferase</fullName>
        <ecNumber evidence="3 10">2.4.1.25</ecNumber>
    </recommendedName>
    <alternativeName>
        <fullName evidence="8 10">Amylomaltase</fullName>
    </alternativeName>
    <alternativeName>
        <fullName evidence="9 10">Disproportionating enzyme</fullName>
    </alternativeName>
</protein>
<dbReference type="PANTHER" id="PTHR32438">
    <property type="entry name" value="4-ALPHA-GLUCANOTRANSFERASE DPE1, CHLOROPLASTIC/AMYLOPLASTIC"/>
    <property type="match status" value="1"/>
</dbReference>
<dbReference type="Pfam" id="PF00128">
    <property type="entry name" value="Alpha-amylase"/>
    <property type="match status" value="1"/>
</dbReference>
<dbReference type="SUPFAM" id="SSF81296">
    <property type="entry name" value="E set domains"/>
    <property type="match status" value="1"/>
</dbReference>
<dbReference type="SUPFAM" id="SSF51445">
    <property type="entry name" value="(Trans)glycosidases"/>
    <property type="match status" value="2"/>
</dbReference>
<keyword evidence="6 10" id="KW-0808">Transferase</keyword>
<evidence type="ECO:0000256" key="10">
    <source>
        <dbReference type="RuleBase" id="RU361207"/>
    </source>
</evidence>
<keyword evidence="13" id="KW-1185">Reference proteome</keyword>
<evidence type="ECO:0000313" key="12">
    <source>
        <dbReference type="EMBL" id="EHQ89328.1"/>
    </source>
</evidence>
<evidence type="ECO:0000256" key="9">
    <source>
        <dbReference type="ARBA" id="ARBA00031501"/>
    </source>
</evidence>
<dbReference type="eggNOG" id="COG3280">
    <property type="taxonomic scope" value="Bacteria"/>
</dbReference>
<dbReference type="AlphaFoldDB" id="H5Y3T4"/>
<dbReference type="Gene3D" id="3.20.20.80">
    <property type="entry name" value="Glycosidases"/>
    <property type="match status" value="2"/>
</dbReference>
<feature type="domain" description="Glycosyl hydrolase family 13 catalytic" evidence="11">
    <location>
        <begin position="154"/>
        <end position="562"/>
    </location>
</feature>
<dbReference type="InterPro" id="IPR045857">
    <property type="entry name" value="O16G_dom_2"/>
</dbReference>
<gene>
    <name evidence="12" type="ORF">DesyoDRAFT_2243</name>
</gene>
<dbReference type="CDD" id="cd02857">
    <property type="entry name" value="E_set_CDase_PDE_N"/>
    <property type="match status" value="1"/>
</dbReference>
<dbReference type="InterPro" id="IPR003385">
    <property type="entry name" value="Glyco_hydro_77"/>
</dbReference>
<keyword evidence="7 10" id="KW-0119">Carbohydrate metabolism</keyword>
<dbReference type="InterPro" id="IPR014756">
    <property type="entry name" value="Ig_E-set"/>
</dbReference>
<dbReference type="NCBIfam" id="NF011083">
    <property type="entry name" value="PRK14510.1-2"/>
    <property type="match status" value="1"/>
</dbReference>
<dbReference type="InterPro" id="IPR006047">
    <property type="entry name" value="GH13_cat_dom"/>
</dbReference>
<accession>H5Y3T4</accession>
<evidence type="ECO:0000256" key="7">
    <source>
        <dbReference type="ARBA" id="ARBA00023277"/>
    </source>
</evidence>
<dbReference type="InterPro" id="IPR013783">
    <property type="entry name" value="Ig-like_fold"/>
</dbReference>
<dbReference type="InterPro" id="IPR004185">
    <property type="entry name" value="Glyco_hydro_13_lg-like_dom"/>
</dbReference>
<dbReference type="Pfam" id="PF02446">
    <property type="entry name" value="Glyco_hydro_77"/>
    <property type="match status" value="1"/>
</dbReference>
<reference evidence="12 13" key="1">
    <citation type="submission" date="2011-11" db="EMBL/GenBank/DDBJ databases">
        <title>The Noncontiguous Finished genome of Desulfosporosinus youngiae DSM 17734.</title>
        <authorList>
            <consortium name="US DOE Joint Genome Institute (JGI-PGF)"/>
            <person name="Lucas S."/>
            <person name="Han J."/>
            <person name="Lapidus A."/>
            <person name="Cheng J.-F."/>
            <person name="Goodwin L."/>
            <person name="Pitluck S."/>
            <person name="Peters L."/>
            <person name="Ovchinnikova G."/>
            <person name="Lu M."/>
            <person name="Land M.L."/>
            <person name="Hauser L."/>
            <person name="Pester M."/>
            <person name="Spring S."/>
            <person name="Ollivier B."/>
            <person name="Rattei T."/>
            <person name="Klenk H.-P."/>
            <person name="Wagner M."/>
            <person name="Loy A."/>
            <person name="Woyke T.J."/>
        </authorList>
    </citation>
    <scope>NUCLEOTIDE SEQUENCE [LARGE SCALE GENOMIC DNA]</scope>
    <source>
        <strain evidence="12 13">DSM 17734</strain>
    </source>
</reference>
<dbReference type="EMBL" id="CM001441">
    <property type="protein sequence ID" value="EHQ89328.1"/>
    <property type="molecule type" value="Genomic_DNA"/>
</dbReference>
<evidence type="ECO:0000256" key="2">
    <source>
        <dbReference type="ARBA" id="ARBA00005684"/>
    </source>
</evidence>
<dbReference type="InterPro" id="IPR013780">
    <property type="entry name" value="Glyco_hydro_b"/>
</dbReference>
<evidence type="ECO:0000256" key="1">
    <source>
        <dbReference type="ARBA" id="ARBA00000439"/>
    </source>
</evidence>
<dbReference type="RefSeq" id="WP_007782944.1">
    <property type="nucleotide sequence ID" value="NZ_CM001441.1"/>
</dbReference>
<dbReference type="Gene3D" id="2.60.40.1180">
    <property type="entry name" value="Golgi alpha-mannosidase II"/>
    <property type="match status" value="1"/>
</dbReference>
<dbReference type="HOGENOM" id="CLU_007997_2_0_9"/>
<evidence type="ECO:0000256" key="6">
    <source>
        <dbReference type="ARBA" id="ARBA00022679"/>
    </source>
</evidence>
<name>H5Y3T4_9FIRM</name>
<dbReference type="NCBIfam" id="NF011080">
    <property type="entry name" value="PRK14508.1-3"/>
    <property type="match status" value="1"/>
</dbReference>
<comment type="catalytic activity">
    <reaction evidence="1 10">
        <text>Transfers a segment of a (1-&gt;4)-alpha-D-glucan to a new position in an acceptor, which may be glucose or a (1-&gt;4)-alpha-D-glucan.</text>
        <dbReference type="EC" id="2.4.1.25"/>
    </reaction>
</comment>
<proteinExistence type="inferred from homology"/>
<dbReference type="GO" id="GO:0004134">
    <property type="term" value="F:4-alpha-glucanotransferase activity"/>
    <property type="evidence" value="ECO:0007669"/>
    <property type="project" value="UniProtKB-EC"/>
</dbReference>
<dbReference type="GO" id="GO:0005975">
    <property type="term" value="P:carbohydrate metabolic process"/>
    <property type="evidence" value="ECO:0007669"/>
    <property type="project" value="InterPro"/>
</dbReference>
<dbReference type="STRING" id="768710.DesyoDRAFT_2243"/>
<dbReference type="NCBIfam" id="TIGR00217">
    <property type="entry name" value="malQ"/>
    <property type="match status" value="1"/>
</dbReference>
<dbReference type="SMART" id="SM00642">
    <property type="entry name" value="Aamy"/>
    <property type="match status" value="1"/>
</dbReference>
<dbReference type="Gene3D" id="2.60.40.10">
    <property type="entry name" value="Immunoglobulins"/>
    <property type="match status" value="1"/>
</dbReference>
<organism evidence="12 13">
    <name type="scientific">Desulfosporosinus youngiae DSM 17734</name>
    <dbReference type="NCBI Taxonomy" id="768710"/>
    <lineage>
        <taxon>Bacteria</taxon>
        <taxon>Bacillati</taxon>
        <taxon>Bacillota</taxon>
        <taxon>Clostridia</taxon>
        <taxon>Eubacteriales</taxon>
        <taxon>Desulfitobacteriaceae</taxon>
        <taxon>Desulfosporosinus</taxon>
    </lineage>
</organism>
<evidence type="ECO:0000256" key="3">
    <source>
        <dbReference type="ARBA" id="ARBA00012560"/>
    </source>
</evidence>
<keyword evidence="5 10" id="KW-0328">Glycosyltransferase</keyword>
<dbReference type="EC" id="2.4.1.25" evidence="3 10"/>
<evidence type="ECO:0000256" key="4">
    <source>
        <dbReference type="ARBA" id="ARBA00020295"/>
    </source>
</evidence>
<dbReference type="Gene3D" id="3.90.400.10">
    <property type="entry name" value="Oligo-1,6-glucosidase, Domain 2"/>
    <property type="match status" value="1"/>
</dbReference>
<evidence type="ECO:0000259" key="11">
    <source>
        <dbReference type="SMART" id="SM00642"/>
    </source>
</evidence>
<evidence type="ECO:0000313" key="13">
    <source>
        <dbReference type="Proteomes" id="UP000005104"/>
    </source>
</evidence>
<dbReference type="eggNOG" id="COG0366">
    <property type="taxonomic scope" value="Bacteria"/>
</dbReference>
<dbReference type="Proteomes" id="UP000005104">
    <property type="component" value="Chromosome"/>
</dbReference>